<dbReference type="InterPro" id="IPR028036">
    <property type="entry name" value="DMAC1-like_dom"/>
</dbReference>
<evidence type="ECO:0000256" key="2">
    <source>
        <dbReference type="SAM" id="Phobius"/>
    </source>
</evidence>
<dbReference type="InParanoid" id="A0A3N4LY66"/>
<sequence>MPPTTPPASAPSGGPDDTPVQKDGRNKDCLGCRLIGSAAFIGLGAYTFISGQQQLRGQAFKEALTRSGARFGPVARRAGIHGVSACLIGLGVYRLLM</sequence>
<reference evidence="4 5" key="1">
    <citation type="journal article" date="2018" name="Nat. Ecol. Evol.">
        <title>Pezizomycetes genomes reveal the molecular basis of ectomycorrhizal truffle lifestyle.</title>
        <authorList>
            <person name="Murat C."/>
            <person name="Payen T."/>
            <person name="Noel B."/>
            <person name="Kuo A."/>
            <person name="Morin E."/>
            <person name="Chen J."/>
            <person name="Kohler A."/>
            <person name="Krizsan K."/>
            <person name="Balestrini R."/>
            <person name="Da Silva C."/>
            <person name="Montanini B."/>
            <person name="Hainaut M."/>
            <person name="Levati E."/>
            <person name="Barry K.W."/>
            <person name="Belfiori B."/>
            <person name="Cichocki N."/>
            <person name="Clum A."/>
            <person name="Dockter R.B."/>
            <person name="Fauchery L."/>
            <person name="Guy J."/>
            <person name="Iotti M."/>
            <person name="Le Tacon F."/>
            <person name="Lindquist E.A."/>
            <person name="Lipzen A."/>
            <person name="Malagnac F."/>
            <person name="Mello A."/>
            <person name="Molinier V."/>
            <person name="Miyauchi S."/>
            <person name="Poulain J."/>
            <person name="Riccioni C."/>
            <person name="Rubini A."/>
            <person name="Sitrit Y."/>
            <person name="Splivallo R."/>
            <person name="Traeger S."/>
            <person name="Wang M."/>
            <person name="Zifcakova L."/>
            <person name="Wipf D."/>
            <person name="Zambonelli A."/>
            <person name="Paolocci F."/>
            <person name="Nowrousian M."/>
            <person name="Ottonello S."/>
            <person name="Baldrian P."/>
            <person name="Spatafora J.W."/>
            <person name="Henrissat B."/>
            <person name="Nagy L.G."/>
            <person name="Aury J.M."/>
            <person name="Wincker P."/>
            <person name="Grigoriev I.V."/>
            <person name="Bonfante P."/>
            <person name="Martin F.M."/>
        </authorList>
    </citation>
    <scope>NUCLEOTIDE SEQUENCE [LARGE SCALE GENOMIC DNA]</scope>
    <source>
        <strain evidence="4 5">ATCC MYA-4762</strain>
    </source>
</reference>
<keyword evidence="2" id="KW-0812">Transmembrane</keyword>
<dbReference type="Pfam" id="PF15055">
    <property type="entry name" value="DMAC1_Dmo2"/>
    <property type="match status" value="1"/>
</dbReference>
<protein>
    <recommendedName>
        <fullName evidence="3">Distal membrane-arm assembly complex protein 1-like domain-containing protein</fullName>
    </recommendedName>
</protein>
<dbReference type="AlphaFoldDB" id="A0A3N4LY66"/>
<evidence type="ECO:0000313" key="5">
    <source>
        <dbReference type="Proteomes" id="UP000267821"/>
    </source>
</evidence>
<evidence type="ECO:0000259" key="3">
    <source>
        <dbReference type="Pfam" id="PF15055"/>
    </source>
</evidence>
<dbReference type="PANTHER" id="PTHR28048:SF1">
    <property type="entry name" value="ACR195WP"/>
    <property type="match status" value="1"/>
</dbReference>
<feature type="transmembrane region" description="Helical" evidence="2">
    <location>
        <begin position="30"/>
        <end position="49"/>
    </location>
</feature>
<feature type="region of interest" description="Disordered" evidence="1">
    <location>
        <begin position="1"/>
        <end position="24"/>
    </location>
</feature>
<keyword evidence="2" id="KW-1133">Transmembrane helix</keyword>
<keyword evidence="2" id="KW-0472">Membrane</keyword>
<feature type="transmembrane region" description="Helical" evidence="2">
    <location>
        <begin position="78"/>
        <end position="96"/>
    </location>
</feature>
<dbReference type="EMBL" id="ML121530">
    <property type="protein sequence ID" value="RPB27827.1"/>
    <property type="molecule type" value="Genomic_DNA"/>
</dbReference>
<dbReference type="PANTHER" id="PTHR28048">
    <property type="entry name" value="ACR195WP"/>
    <property type="match status" value="1"/>
</dbReference>
<keyword evidence="5" id="KW-1185">Reference proteome</keyword>
<gene>
    <name evidence="4" type="ORF">L211DRAFT_802429</name>
</gene>
<name>A0A3N4LY66_9PEZI</name>
<evidence type="ECO:0000313" key="4">
    <source>
        <dbReference type="EMBL" id="RPB27827.1"/>
    </source>
</evidence>
<organism evidence="4 5">
    <name type="scientific">Terfezia boudieri ATCC MYA-4762</name>
    <dbReference type="NCBI Taxonomy" id="1051890"/>
    <lineage>
        <taxon>Eukaryota</taxon>
        <taxon>Fungi</taxon>
        <taxon>Dikarya</taxon>
        <taxon>Ascomycota</taxon>
        <taxon>Pezizomycotina</taxon>
        <taxon>Pezizomycetes</taxon>
        <taxon>Pezizales</taxon>
        <taxon>Pezizaceae</taxon>
        <taxon>Terfezia</taxon>
    </lineage>
</organism>
<dbReference type="STRING" id="1051890.A0A3N4LY66"/>
<feature type="domain" description="Distal membrane-arm assembly complex protein 1-like" evidence="3">
    <location>
        <begin position="28"/>
        <end position="56"/>
    </location>
</feature>
<accession>A0A3N4LY66</accession>
<evidence type="ECO:0000256" key="1">
    <source>
        <dbReference type="SAM" id="MobiDB-lite"/>
    </source>
</evidence>
<dbReference type="OrthoDB" id="6604875at2759"/>
<proteinExistence type="predicted"/>
<dbReference type="InterPro" id="IPR053092">
    <property type="entry name" value="Mitochondrial_unc_protein"/>
</dbReference>
<dbReference type="Proteomes" id="UP000267821">
    <property type="component" value="Unassembled WGS sequence"/>
</dbReference>